<dbReference type="InterPro" id="IPR029044">
    <property type="entry name" value="Nucleotide-diphossugar_trans"/>
</dbReference>
<evidence type="ECO:0000313" key="3">
    <source>
        <dbReference type="EMBL" id="UPU37094.1"/>
    </source>
</evidence>
<dbReference type="InterPro" id="IPR001173">
    <property type="entry name" value="Glyco_trans_2-like"/>
</dbReference>
<dbReference type="PANTHER" id="PTHR43685:SF2">
    <property type="entry name" value="GLYCOSYLTRANSFERASE 2-LIKE DOMAIN-CONTAINING PROTEIN"/>
    <property type="match status" value="1"/>
</dbReference>
<sequence length="316" mass="35674">MSKPLISVVMSVYNGKRYLREALDSILDQSHRDFELIVVDDGSTDGTAAILDSCTDPRLRIIRHANQGLTRSLNLAIREARGEYIARQDADDRSLPGRLAIQAHFLDSHPDIALVGSAVKVISSQGAELATFRHPTEPAEIATTLRSYNCFWHGSIMFRRDSFAELGGYDERFVTAQDYDMWLRFSERHPLANLPQPLYAYRFTVESVTVQRMVSQHRLAVLARRFAEERAEGARTGCADVAGYLAAPLTLAERSQIINNYKPWCRLLLKNGLSGEAATLMTALFRYHPRLLFRLVFAVAKPMYTPSLLTRFLEHA</sequence>
<dbReference type="EC" id="2.4.-.-" evidence="3"/>
<protein>
    <submittedName>
        <fullName evidence="3">Glycosyltransferase</fullName>
        <ecNumber evidence="3">2.4.-.-</ecNumber>
    </submittedName>
</protein>
<name>A0A6V8N0A9_9BACT</name>
<dbReference type="InterPro" id="IPR050834">
    <property type="entry name" value="Glycosyltransf_2"/>
</dbReference>
<gene>
    <name evidence="2" type="ORF">GMPD_27280</name>
    <name evidence="3" type="ORF">M1B72_05130</name>
</gene>
<dbReference type="Pfam" id="PF00535">
    <property type="entry name" value="Glycos_transf_2"/>
    <property type="match status" value="1"/>
</dbReference>
<keyword evidence="3" id="KW-0808">Transferase</keyword>
<dbReference type="Proteomes" id="UP000831485">
    <property type="component" value="Chromosome"/>
</dbReference>
<evidence type="ECO:0000313" key="4">
    <source>
        <dbReference type="Proteomes" id="UP000568888"/>
    </source>
</evidence>
<dbReference type="Proteomes" id="UP000568888">
    <property type="component" value="Unassembled WGS sequence"/>
</dbReference>
<dbReference type="SUPFAM" id="SSF53448">
    <property type="entry name" value="Nucleotide-diphospho-sugar transferases"/>
    <property type="match status" value="1"/>
</dbReference>
<feature type="domain" description="Glycosyltransferase 2-like" evidence="1">
    <location>
        <begin position="7"/>
        <end position="166"/>
    </location>
</feature>
<dbReference type="Gene3D" id="3.90.550.10">
    <property type="entry name" value="Spore Coat Polysaccharide Biosynthesis Protein SpsA, Chain A"/>
    <property type="match status" value="1"/>
</dbReference>
<keyword evidence="5" id="KW-1185">Reference proteome</keyword>
<reference evidence="3" key="3">
    <citation type="submission" date="2022-04" db="EMBL/GenBank/DDBJ databases">
        <authorList>
            <person name="Liu G."/>
        </authorList>
    </citation>
    <scope>NUCLEOTIDE SEQUENCE</scope>
    <source>
        <strain evidence="3">RG22</strain>
    </source>
</reference>
<accession>A0A6V8N0A9</accession>
<proteinExistence type="predicted"/>
<evidence type="ECO:0000313" key="2">
    <source>
        <dbReference type="EMBL" id="GFO64809.1"/>
    </source>
</evidence>
<dbReference type="AlphaFoldDB" id="A0A6V8N0A9"/>
<keyword evidence="3" id="KW-0328">Glycosyltransferase</keyword>
<evidence type="ECO:0000313" key="5">
    <source>
        <dbReference type="Proteomes" id="UP000831485"/>
    </source>
</evidence>
<dbReference type="RefSeq" id="WP_183348246.1">
    <property type="nucleotide sequence ID" value="NZ_BLXY01000005.1"/>
</dbReference>
<dbReference type="EMBL" id="CP096574">
    <property type="protein sequence ID" value="UPU37094.1"/>
    <property type="molecule type" value="Genomic_DNA"/>
</dbReference>
<evidence type="ECO:0000259" key="1">
    <source>
        <dbReference type="Pfam" id="PF00535"/>
    </source>
</evidence>
<dbReference type="PANTHER" id="PTHR43685">
    <property type="entry name" value="GLYCOSYLTRANSFERASE"/>
    <property type="match status" value="1"/>
</dbReference>
<dbReference type="EMBL" id="BLXY01000005">
    <property type="protein sequence ID" value="GFO64809.1"/>
    <property type="molecule type" value="Genomic_DNA"/>
</dbReference>
<organism evidence="2 4">
    <name type="scientific">Geomonas paludis</name>
    <dbReference type="NCBI Taxonomy" id="2740185"/>
    <lineage>
        <taxon>Bacteria</taxon>
        <taxon>Pseudomonadati</taxon>
        <taxon>Thermodesulfobacteriota</taxon>
        <taxon>Desulfuromonadia</taxon>
        <taxon>Geobacterales</taxon>
        <taxon>Geobacteraceae</taxon>
        <taxon>Geomonas</taxon>
    </lineage>
</organism>
<reference evidence="2" key="2">
    <citation type="journal article" date="2021" name="Int. J. Syst. Evol. Microbiol.">
        <title>Geomonas silvestris sp. nov., Geomonas paludis sp. nov. and Geomonas limicola sp. nov., isolated from terrestrial environments, and emended description of the genus Geomonas.</title>
        <authorList>
            <person name="Itoh H."/>
            <person name="Xu Z."/>
            <person name="Masuda Y."/>
            <person name="Ushijima N."/>
            <person name="Hayakawa C."/>
            <person name="Shiratori Y."/>
            <person name="Senoo K."/>
        </authorList>
    </citation>
    <scope>NUCLEOTIDE SEQUENCE</scope>
    <source>
        <strain evidence="2">Red736</strain>
    </source>
</reference>
<reference evidence="4" key="1">
    <citation type="submission" date="2020-06" db="EMBL/GenBank/DDBJ databases">
        <title>Draft genomic sequecing of Geomonas sp. Red736.</title>
        <authorList>
            <person name="Itoh H."/>
            <person name="Xu Z.X."/>
            <person name="Ushijima N."/>
            <person name="Masuda Y."/>
            <person name="Shiratori Y."/>
            <person name="Senoo K."/>
        </authorList>
    </citation>
    <scope>NUCLEOTIDE SEQUENCE [LARGE SCALE GENOMIC DNA]</scope>
    <source>
        <strain evidence="4">Red736</strain>
    </source>
</reference>
<dbReference type="GO" id="GO:0016757">
    <property type="term" value="F:glycosyltransferase activity"/>
    <property type="evidence" value="ECO:0007669"/>
    <property type="project" value="UniProtKB-KW"/>
</dbReference>